<organism evidence="1 2">
    <name type="scientific">Pleuronectes platessa</name>
    <name type="common">European plaice</name>
    <dbReference type="NCBI Taxonomy" id="8262"/>
    <lineage>
        <taxon>Eukaryota</taxon>
        <taxon>Metazoa</taxon>
        <taxon>Chordata</taxon>
        <taxon>Craniata</taxon>
        <taxon>Vertebrata</taxon>
        <taxon>Euteleostomi</taxon>
        <taxon>Actinopterygii</taxon>
        <taxon>Neopterygii</taxon>
        <taxon>Teleostei</taxon>
        <taxon>Neoteleostei</taxon>
        <taxon>Acanthomorphata</taxon>
        <taxon>Carangaria</taxon>
        <taxon>Pleuronectiformes</taxon>
        <taxon>Pleuronectoidei</taxon>
        <taxon>Pleuronectidae</taxon>
        <taxon>Pleuronectes</taxon>
    </lineage>
</organism>
<accession>A0A9N7YZV0</accession>
<feature type="non-terminal residue" evidence="1">
    <location>
        <position position="1"/>
    </location>
</feature>
<keyword evidence="2" id="KW-1185">Reference proteome</keyword>
<proteinExistence type="predicted"/>
<reference evidence="1" key="1">
    <citation type="submission" date="2020-03" db="EMBL/GenBank/DDBJ databases">
        <authorList>
            <person name="Weist P."/>
        </authorList>
    </citation>
    <scope>NUCLEOTIDE SEQUENCE</scope>
</reference>
<dbReference type="Proteomes" id="UP001153269">
    <property type="component" value="Unassembled WGS sequence"/>
</dbReference>
<evidence type="ECO:0000313" key="2">
    <source>
        <dbReference type="Proteomes" id="UP001153269"/>
    </source>
</evidence>
<sequence>MTVKHLLGPCGVWGTGALLGAQYGAQWGAKEAVVWTHIRPSSFNLKDSLVRPLPKVLEARGWYQSIRSTPLELFWGPNHLRGPNHGGQEQWSGHTSGPSSFSLKGALLGAQSSLLGAQSWGARSQWSGHTSGPSSFNLK</sequence>
<gene>
    <name evidence="1" type="ORF">PLEPLA_LOCUS31518</name>
</gene>
<dbReference type="EMBL" id="CADEAL010003191">
    <property type="protein sequence ID" value="CAB1443802.1"/>
    <property type="molecule type" value="Genomic_DNA"/>
</dbReference>
<evidence type="ECO:0000313" key="1">
    <source>
        <dbReference type="EMBL" id="CAB1443802.1"/>
    </source>
</evidence>
<protein>
    <submittedName>
        <fullName evidence="1">Uncharacterized protein</fullName>
    </submittedName>
</protein>
<dbReference type="AlphaFoldDB" id="A0A9N7YZV0"/>
<name>A0A9N7YZV0_PLEPL</name>
<comment type="caution">
    <text evidence="1">The sequence shown here is derived from an EMBL/GenBank/DDBJ whole genome shotgun (WGS) entry which is preliminary data.</text>
</comment>